<feature type="domain" description="Protein translocase subunit SecDF P1" evidence="8">
    <location>
        <begin position="17"/>
        <end position="75"/>
    </location>
</feature>
<keyword evidence="2" id="KW-1003">Cell membrane</keyword>
<dbReference type="AlphaFoldDB" id="X1W1A2"/>
<sequence>MEVDKSNLTSSEAEDALDRALEIIRNRIDEFGVAEPIIQRQGDERIIIELPGLQDEARAKELIGKTAMLEFKLLKEPDVFQSVLAKIDKALHEKRITVELPGEAEEEELPDLFEGEAEEEAFPELFEDELIKEEATAPEFALAQMPFSSLLLRMDGIASPHYYFVSKDNFPRVEKLLADPVVQKQIPVGAQLAWGSDYEELNGQDYRLLYLLNEKAELTGK</sequence>
<keyword evidence="3" id="KW-0812">Transmembrane</keyword>
<keyword evidence="1" id="KW-0813">Transport</keyword>
<organism evidence="9">
    <name type="scientific">marine sediment metagenome</name>
    <dbReference type="NCBI Taxonomy" id="412755"/>
    <lineage>
        <taxon>unclassified sequences</taxon>
        <taxon>metagenomes</taxon>
        <taxon>ecological metagenomes</taxon>
    </lineage>
</organism>
<dbReference type="GO" id="GO:0015031">
    <property type="term" value="P:protein transport"/>
    <property type="evidence" value="ECO:0007669"/>
    <property type="project" value="UniProtKB-KW"/>
</dbReference>
<evidence type="ECO:0000256" key="1">
    <source>
        <dbReference type="ARBA" id="ARBA00022448"/>
    </source>
</evidence>
<proteinExistence type="predicted"/>
<keyword evidence="4" id="KW-0653">Protein transport</keyword>
<dbReference type="PANTHER" id="PTHR30081:SF1">
    <property type="entry name" value="PROTEIN TRANSLOCASE SUBUNIT SECD"/>
    <property type="match status" value="1"/>
</dbReference>
<evidence type="ECO:0000256" key="2">
    <source>
        <dbReference type="ARBA" id="ARBA00022475"/>
    </source>
</evidence>
<keyword evidence="6" id="KW-0811">Translocation</keyword>
<evidence type="ECO:0000256" key="3">
    <source>
        <dbReference type="ARBA" id="ARBA00022692"/>
    </source>
</evidence>
<evidence type="ECO:0000256" key="6">
    <source>
        <dbReference type="ARBA" id="ARBA00023010"/>
    </source>
</evidence>
<reference evidence="9" key="1">
    <citation type="journal article" date="2014" name="Front. Microbiol.">
        <title>High frequency of phylogenetically diverse reductive dehalogenase-homologous genes in deep subseafloor sedimentary metagenomes.</title>
        <authorList>
            <person name="Kawai M."/>
            <person name="Futagami T."/>
            <person name="Toyoda A."/>
            <person name="Takaki Y."/>
            <person name="Nishi S."/>
            <person name="Hori S."/>
            <person name="Arai W."/>
            <person name="Tsubouchi T."/>
            <person name="Morono Y."/>
            <person name="Uchiyama I."/>
            <person name="Ito T."/>
            <person name="Fujiyama A."/>
            <person name="Inagaki F."/>
            <person name="Takami H."/>
        </authorList>
    </citation>
    <scope>NUCLEOTIDE SEQUENCE</scope>
    <source>
        <strain evidence="9">Expedition CK06-06</strain>
    </source>
</reference>
<evidence type="ECO:0000259" key="8">
    <source>
        <dbReference type="Pfam" id="PF21760"/>
    </source>
</evidence>
<evidence type="ECO:0000256" key="5">
    <source>
        <dbReference type="ARBA" id="ARBA00022989"/>
    </source>
</evidence>
<accession>X1W1A2</accession>
<dbReference type="EMBL" id="BARW01035606">
    <property type="protein sequence ID" value="GAJ21600.1"/>
    <property type="molecule type" value="Genomic_DNA"/>
</dbReference>
<feature type="non-terminal residue" evidence="9">
    <location>
        <position position="221"/>
    </location>
</feature>
<dbReference type="GO" id="GO:0005886">
    <property type="term" value="C:plasma membrane"/>
    <property type="evidence" value="ECO:0007669"/>
    <property type="project" value="TreeGrafter"/>
</dbReference>
<evidence type="ECO:0000256" key="7">
    <source>
        <dbReference type="ARBA" id="ARBA00023136"/>
    </source>
</evidence>
<comment type="caution">
    <text evidence="9">The sequence shown here is derived from an EMBL/GenBank/DDBJ whole genome shotgun (WGS) entry which is preliminary data.</text>
</comment>
<keyword evidence="5" id="KW-1133">Transmembrane helix</keyword>
<evidence type="ECO:0000256" key="4">
    <source>
        <dbReference type="ARBA" id="ARBA00022927"/>
    </source>
</evidence>
<dbReference type="PANTHER" id="PTHR30081">
    <property type="entry name" value="PROTEIN-EXPORT MEMBRANE PROTEIN SEC"/>
    <property type="match status" value="1"/>
</dbReference>
<dbReference type="Pfam" id="PF21760">
    <property type="entry name" value="SecD_1st"/>
    <property type="match status" value="1"/>
</dbReference>
<dbReference type="InterPro" id="IPR022813">
    <property type="entry name" value="SecD/SecF_arch_bac"/>
</dbReference>
<keyword evidence="7" id="KW-0472">Membrane</keyword>
<dbReference type="Gene3D" id="3.30.70.3220">
    <property type="match status" value="1"/>
</dbReference>
<protein>
    <recommendedName>
        <fullName evidence="8">Protein translocase subunit SecDF P1 domain-containing protein</fullName>
    </recommendedName>
</protein>
<name>X1W1A2_9ZZZZ</name>
<evidence type="ECO:0000313" key="9">
    <source>
        <dbReference type="EMBL" id="GAJ21600.1"/>
    </source>
</evidence>
<dbReference type="InterPro" id="IPR048631">
    <property type="entry name" value="SecD_1st"/>
</dbReference>
<gene>
    <name evidence="9" type="ORF">S12H4_55496</name>
</gene>